<comment type="caution">
    <text evidence="1">The sequence shown here is derived from an EMBL/GenBank/DDBJ whole genome shotgun (WGS) entry which is preliminary data.</text>
</comment>
<dbReference type="SUPFAM" id="SSF81901">
    <property type="entry name" value="HCP-like"/>
    <property type="match status" value="1"/>
</dbReference>
<dbReference type="Proteomes" id="UP000432464">
    <property type="component" value="Unassembled WGS sequence"/>
</dbReference>
<dbReference type="SMART" id="SM00671">
    <property type="entry name" value="SEL1"/>
    <property type="match status" value="2"/>
</dbReference>
<proteinExistence type="predicted"/>
<dbReference type="InterPro" id="IPR011990">
    <property type="entry name" value="TPR-like_helical_dom_sf"/>
</dbReference>
<dbReference type="InterPro" id="IPR006597">
    <property type="entry name" value="Sel1-like"/>
</dbReference>
<evidence type="ECO:0000313" key="1">
    <source>
        <dbReference type="EMBL" id="MTE16863.1"/>
    </source>
</evidence>
<organism evidence="1 2">
    <name type="scientific">Nocardia aurantiaca</name>
    <dbReference type="NCBI Taxonomy" id="2675850"/>
    <lineage>
        <taxon>Bacteria</taxon>
        <taxon>Bacillati</taxon>
        <taxon>Actinomycetota</taxon>
        <taxon>Actinomycetes</taxon>
        <taxon>Mycobacteriales</taxon>
        <taxon>Nocardiaceae</taxon>
        <taxon>Nocardia</taxon>
    </lineage>
</organism>
<sequence length="307" mass="33185">MAELANSERHARIGTTVSANITEHRRKAGQMTGSYSYADPTTTELSLADRYDSADPVTWNGAQVYPLYSELVGASPTTVRLALRSVAPRPDVRSLGIGLAVDHGHVLLDGRQLRGVDVWSDAMAAGIELQVCPEEGDAAITLTPVWVDRTEATVSWIGNYGMLITRESTSTVLRCSTGVGPPDFGELVVELTTALTPPPPEPQAEASRYQNALYELGVAMQRRGDEEQACQLWAQAAEFGHPAAAYDLGVFRYRRGDYSEAEHWWRTAATHGDSRAMAGLAELLARRGSAGEARAWRAASAAETQSP</sequence>
<accession>A0A6I3L1J6</accession>
<dbReference type="EMBL" id="WMBB01000017">
    <property type="protein sequence ID" value="MTE16863.1"/>
    <property type="molecule type" value="Genomic_DNA"/>
</dbReference>
<name>A0A6I3L1J6_9NOCA</name>
<keyword evidence="2" id="KW-1185">Reference proteome</keyword>
<dbReference type="Gene3D" id="1.25.40.10">
    <property type="entry name" value="Tetratricopeptide repeat domain"/>
    <property type="match status" value="1"/>
</dbReference>
<reference evidence="1 2" key="1">
    <citation type="submission" date="2019-11" db="EMBL/GenBank/DDBJ databases">
        <title>Nocardia sp. nov. CT2-14 isolated from soil.</title>
        <authorList>
            <person name="Kanchanasin P."/>
            <person name="Tanasupawat S."/>
            <person name="Yuki M."/>
            <person name="Kudo T."/>
        </authorList>
    </citation>
    <scope>NUCLEOTIDE SEQUENCE [LARGE SCALE GENOMIC DNA]</scope>
    <source>
        <strain evidence="1 2">CT2-14</strain>
    </source>
</reference>
<evidence type="ECO:0000313" key="2">
    <source>
        <dbReference type="Proteomes" id="UP000432464"/>
    </source>
</evidence>
<gene>
    <name evidence="1" type="ORF">GLP40_29480</name>
</gene>
<evidence type="ECO:0008006" key="3">
    <source>
        <dbReference type="Google" id="ProtNLM"/>
    </source>
</evidence>
<protein>
    <recommendedName>
        <fullName evidence="3">Tetratricopeptide repeat protein</fullName>
    </recommendedName>
</protein>
<dbReference type="AlphaFoldDB" id="A0A6I3L1J6"/>
<dbReference type="RefSeq" id="WP_230330061.1">
    <property type="nucleotide sequence ID" value="NZ_WMBB01000017.1"/>
</dbReference>